<keyword evidence="2" id="KW-1185">Reference proteome</keyword>
<dbReference type="EMBL" id="JANPWB010000006">
    <property type="protein sequence ID" value="KAJ1183066.1"/>
    <property type="molecule type" value="Genomic_DNA"/>
</dbReference>
<accession>A0AAV7U3G4</accession>
<sequence length="349" mass="36878">MSQTAGTGGPLAVCIATDCWQLAGGLGTHLSLQWHILLGAGWRTGDPPQSALPQTAGSWGPTSVCSATDCWELAGRLGAVPQTAGSWLEEWGPTSVCSGTDCWELGTHLSLQCHRLLGACWKTGCSATDCWELAGGLGTHLSLQWHRLLGVGDPPQSAVPQTAGSLLEDWVQCHRLLGAGWRTGDPPQSAVAQTAGSWGPTSVCSATDCWELAGRLGAVPQTAGSWLEDWVQCHRLLGACWKTGCSATDCWELARGLCAVPQTTGSWLEDWVQYHRLLGDGWRTVDPPHSAVPQTAGSWGLISVCGATDCWELAGGLGTHLSLQCRRLLGDGDPPQSAVPQTAGRWLDD</sequence>
<dbReference type="AlphaFoldDB" id="A0AAV7U3G4"/>
<protein>
    <submittedName>
        <fullName evidence="1">Uncharacterized protein</fullName>
    </submittedName>
</protein>
<name>A0AAV7U3G4_PLEWA</name>
<evidence type="ECO:0000313" key="1">
    <source>
        <dbReference type="EMBL" id="KAJ1183066.1"/>
    </source>
</evidence>
<proteinExistence type="predicted"/>
<organism evidence="1 2">
    <name type="scientific">Pleurodeles waltl</name>
    <name type="common">Iberian ribbed newt</name>
    <dbReference type="NCBI Taxonomy" id="8319"/>
    <lineage>
        <taxon>Eukaryota</taxon>
        <taxon>Metazoa</taxon>
        <taxon>Chordata</taxon>
        <taxon>Craniata</taxon>
        <taxon>Vertebrata</taxon>
        <taxon>Euteleostomi</taxon>
        <taxon>Amphibia</taxon>
        <taxon>Batrachia</taxon>
        <taxon>Caudata</taxon>
        <taxon>Salamandroidea</taxon>
        <taxon>Salamandridae</taxon>
        <taxon>Pleurodelinae</taxon>
        <taxon>Pleurodeles</taxon>
    </lineage>
</organism>
<dbReference type="Proteomes" id="UP001066276">
    <property type="component" value="Chromosome 3_2"/>
</dbReference>
<reference evidence="1" key="1">
    <citation type="journal article" date="2022" name="bioRxiv">
        <title>Sequencing and chromosome-scale assembly of the giantPleurodeles waltlgenome.</title>
        <authorList>
            <person name="Brown T."/>
            <person name="Elewa A."/>
            <person name="Iarovenko S."/>
            <person name="Subramanian E."/>
            <person name="Araus A.J."/>
            <person name="Petzold A."/>
            <person name="Susuki M."/>
            <person name="Suzuki K.-i.T."/>
            <person name="Hayashi T."/>
            <person name="Toyoda A."/>
            <person name="Oliveira C."/>
            <person name="Osipova E."/>
            <person name="Leigh N.D."/>
            <person name="Simon A."/>
            <person name="Yun M.H."/>
        </authorList>
    </citation>
    <scope>NUCLEOTIDE SEQUENCE</scope>
    <source>
        <strain evidence="1">20211129_DDA</strain>
        <tissue evidence="1">Liver</tissue>
    </source>
</reference>
<evidence type="ECO:0000313" key="2">
    <source>
        <dbReference type="Proteomes" id="UP001066276"/>
    </source>
</evidence>
<comment type="caution">
    <text evidence="1">The sequence shown here is derived from an EMBL/GenBank/DDBJ whole genome shotgun (WGS) entry which is preliminary data.</text>
</comment>
<gene>
    <name evidence="1" type="ORF">NDU88_008239</name>
</gene>